<name>A0A8H7DZM5_9EURO</name>
<feature type="domain" description="MutL C-terminal dimerisation" evidence="3">
    <location>
        <begin position="599"/>
        <end position="847"/>
    </location>
</feature>
<dbReference type="Gene3D" id="3.30.1540.20">
    <property type="entry name" value="MutL, C-terminal domain, dimerisation subdomain"/>
    <property type="match status" value="1"/>
</dbReference>
<evidence type="ECO:0000313" key="4">
    <source>
        <dbReference type="EMBL" id="KAF7503952.1"/>
    </source>
</evidence>
<dbReference type="InterPro" id="IPR038973">
    <property type="entry name" value="MutL/Mlh/Pms-like"/>
</dbReference>
<feature type="compositionally biased region" description="Basic residues" evidence="2">
    <location>
        <begin position="716"/>
        <end position="730"/>
    </location>
</feature>
<reference evidence="4" key="1">
    <citation type="submission" date="2020-02" db="EMBL/GenBank/DDBJ databases">
        <authorList>
            <person name="Palmer J.M."/>
        </authorList>
    </citation>
    <scope>NUCLEOTIDE SEQUENCE</scope>
    <source>
        <strain evidence="4">EPUS1.4</strain>
        <tissue evidence="4">Thallus</tissue>
    </source>
</reference>
<evidence type="ECO:0000256" key="2">
    <source>
        <dbReference type="SAM" id="MobiDB-lite"/>
    </source>
</evidence>
<keyword evidence="5" id="KW-1185">Reference proteome</keyword>
<dbReference type="GO" id="GO:0016887">
    <property type="term" value="F:ATP hydrolysis activity"/>
    <property type="evidence" value="ECO:0007669"/>
    <property type="project" value="InterPro"/>
</dbReference>
<dbReference type="OrthoDB" id="429932at2759"/>
<feature type="region of interest" description="Disordered" evidence="2">
    <location>
        <begin position="789"/>
        <end position="812"/>
    </location>
</feature>
<comment type="caution">
    <text evidence="4">The sequence shown here is derived from an EMBL/GenBank/DDBJ whole genome shotgun (WGS) entry which is preliminary data.</text>
</comment>
<evidence type="ECO:0000259" key="3">
    <source>
        <dbReference type="SMART" id="SM00853"/>
    </source>
</evidence>
<dbReference type="GO" id="GO:0140664">
    <property type="term" value="F:ATP-dependent DNA damage sensor activity"/>
    <property type="evidence" value="ECO:0007669"/>
    <property type="project" value="InterPro"/>
</dbReference>
<dbReference type="AlphaFoldDB" id="A0A8H7DZM5"/>
<dbReference type="SUPFAM" id="SSF118116">
    <property type="entry name" value="DNA mismatch repair protein MutL"/>
    <property type="match status" value="2"/>
</dbReference>
<organism evidence="4 5">
    <name type="scientific">Endocarpon pusillum</name>
    <dbReference type="NCBI Taxonomy" id="364733"/>
    <lineage>
        <taxon>Eukaryota</taxon>
        <taxon>Fungi</taxon>
        <taxon>Dikarya</taxon>
        <taxon>Ascomycota</taxon>
        <taxon>Pezizomycotina</taxon>
        <taxon>Eurotiomycetes</taxon>
        <taxon>Chaetothyriomycetidae</taxon>
        <taxon>Verrucariales</taxon>
        <taxon>Verrucariaceae</taxon>
        <taxon>Endocarpon</taxon>
    </lineage>
</organism>
<accession>A0A8H7DZM5</accession>
<feature type="region of interest" description="Disordered" evidence="2">
    <location>
        <begin position="702"/>
        <end position="746"/>
    </location>
</feature>
<dbReference type="Pfam" id="PF08676">
    <property type="entry name" value="MutL_C"/>
    <property type="match status" value="1"/>
</dbReference>
<dbReference type="PANTHER" id="PTHR10073:SF47">
    <property type="entry name" value="DNA MISMATCH REPAIR PROTEIN MLH3"/>
    <property type="match status" value="1"/>
</dbReference>
<keyword evidence="1" id="KW-0175">Coiled coil</keyword>
<dbReference type="Proteomes" id="UP000606974">
    <property type="component" value="Unassembled WGS sequence"/>
</dbReference>
<sequence length="928" mass="103676">MVRDLFGNLAVRMKQRALHFSNIENVERELERLKLRITGVALAWPQNVRIVVSDQQVQETRKFALGSRGRAGGHDHKEVSSRRTSTFHLDHICTILSRAGYITPVDFDSWTTVSARTSQLCVRAAICLQPAPSKRVQFISLGIHPLDYSSTLCQVLFVEINSLFAESAFGAIEDDFDVPEEERVRRLEDRRFKNDGPTDRQLKGKGKGADRWPMFYIRIDPQDSNLPVGVLRSDEDDKQAARFFEKTVQLIGSMIHQFLQERHFQPRARRQRSGVRAILPRSNATGQSLNRPADIRYAGQSAKSNSQMTVDHTTELGFSPAISDTSERHKTPQKFPSATAFSSWSRIKSGNPHAVKDLLSGIPRSAPSVLLPRNSSEPIRYSKVPNKDLQHYGLIEEHLDEDIELLLRDLTRSSDTEADNHRGVMDERPLSAPRPMTADDYKNSFTLEGHDSNDGIIVWKNLVSGECIRINSRTGLSLPTLPFCSTNEPQASASAQTAGNGPQKRGFLRQRAIGSHEFDVGEKPWSESNNWLSSVMAGWQNPLFRLKERPIPSTVIENKELASVQARKCCHSKYQHCTDSDAVGCDNRLSKAGLAGAKVLGQVDMKFILAIIRTSRSEKVSEACSDIDNNALVLIDQHAADERCRVEELYADISTGTGNMVVLTKPIIFEVTARDSKLFGREQTYFETWGISYEVGHSDNCKGKNAQAVRPASARSHSKKIQADKSHKRPASATTPATSAGIPAQRVTTNPDLQVTVHGLPEPIAERCRLDPKLLINILRSEAWARTDKHTRPYDPHPATPNSVTQADDKESSPLPWLTRISSCPRGIINLLNSRACRSAIMFNDKLTQPECEELVKRLAQCAFPFQCAHGRPSMVVLGKLQEDDFPILGCRPVKGFPPERIMDDVGKEKKDFLEAFTTWQSRSRGAA</sequence>
<feature type="compositionally biased region" description="Basic and acidic residues" evidence="2">
    <location>
        <begin position="416"/>
        <end position="429"/>
    </location>
</feature>
<dbReference type="EMBL" id="JAACFV010000155">
    <property type="protein sequence ID" value="KAF7503952.1"/>
    <property type="molecule type" value="Genomic_DNA"/>
</dbReference>
<evidence type="ECO:0000313" key="5">
    <source>
        <dbReference type="Proteomes" id="UP000606974"/>
    </source>
</evidence>
<feature type="compositionally biased region" description="Low complexity" evidence="2">
    <location>
        <begin position="731"/>
        <end position="740"/>
    </location>
</feature>
<dbReference type="SMART" id="SM00853">
    <property type="entry name" value="MutL_C"/>
    <property type="match status" value="1"/>
</dbReference>
<feature type="coiled-coil region" evidence="1">
    <location>
        <begin position="16"/>
        <end position="43"/>
    </location>
</feature>
<dbReference type="InterPro" id="IPR037198">
    <property type="entry name" value="MutL_C_sf"/>
</dbReference>
<feature type="region of interest" description="Disordered" evidence="2">
    <location>
        <begin position="416"/>
        <end position="435"/>
    </location>
</feature>
<evidence type="ECO:0000256" key="1">
    <source>
        <dbReference type="SAM" id="Coils"/>
    </source>
</evidence>
<protein>
    <recommendedName>
        <fullName evidence="3">MutL C-terminal dimerisation domain-containing protein</fullName>
    </recommendedName>
</protein>
<dbReference type="GO" id="GO:0005524">
    <property type="term" value="F:ATP binding"/>
    <property type="evidence" value="ECO:0007669"/>
    <property type="project" value="InterPro"/>
</dbReference>
<proteinExistence type="predicted"/>
<gene>
    <name evidence="4" type="ORF">GJ744_002977</name>
</gene>
<dbReference type="PANTHER" id="PTHR10073">
    <property type="entry name" value="DNA MISMATCH REPAIR PROTEIN MLH, PMS, MUTL"/>
    <property type="match status" value="1"/>
</dbReference>
<dbReference type="InterPro" id="IPR014790">
    <property type="entry name" value="MutL_C"/>
</dbReference>
<dbReference type="GO" id="GO:0032300">
    <property type="term" value="C:mismatch repair complex"/>
    <property type="evidence" value="ECO:0007669"/>
    <property type="project" value="InterPro"/>
</dbReference>
<dbReference type="InterPro" id="IPR042120">
    <property type="entry name" value="MutL_C_dimsub"/>
</dbReference>
<dbReference type="GO" id="GO:0006298">
    <property type="term" value="P:mismatch repair"/>
    <property type="evidence" value="ECO:0007669"/>
    <property type="project" value="InterPro"/>
</dbReference>